<evidence type="ECO:0000313" key="3">
    <source>
        <dbReference type="Proteomes" id="UP000217211"/>
    </source>
</evidence>
<dbReference type="AlphaFoldDB" id="A0A249PD26"/>
<sequence length="534" mass="54915">MTDYSQSDWHELDADNTDVSPNGVQGGYAPSSIAPILRAMRGAAKRDFVRSNAIYTTTGTANAYVLTYEGAPLAYVTGMIYRFYAHAANTGAATLNVNGLGAKAIVTQHGSALTSGQLPTLRPVEVVYNGTSFVLISNEVHDAKFTGTTSVAALTANTFTANGAISGASLTLGSPLTVGQGGTGATSAASARTNLGLAAIAASGSASDLTTGTIPDARISGAYTGITTLTMSGLLTSADVTVDGGGSGNPDIVLKRLGVTVGSLYHDANNLVLRKYNTTTGAAEGYLRIDGNGVNDINFNNNIIWHAGNDGAGSTLDADLLDGQHGSYYQNASNLNAGTIPNARISGAYSGITTLDTTGKLTVTNAGECIKLNGPNATDDPYIAFYAGGVRTAYIQHQDGTGTTNGFVILNDVTDDRIILHNTNSINALKFHDNSVGTQDIIHTGNMNSKGIAQFTTSSSSTLTDYPVGSVLMVRLGDGDPITRNAAYPVYYSTGSSSAFGVTSGGALSGTWRARGDYDSPGSGAWCGLVQRVA</sequence>
<name>A0A249PD26_9HYPH</name>
<reference evidence="2 3" key="1">
    <citation type="submission" date="2017-08" db="EMBL/GenBank/DDBJ databases">
        <title>Multipartite genome sequences of Sinorhizobium species nodulating soybeans.</title>
        <authorList>
            <person name="Tian C.F."/>
        </authorList>
    </citation>
    <scope>NUCLEOTIDE SEQUENCE [LARGE SCALE GENOMIC DNA]</scope>
    <source>
        <strain evidence="2 3">CCBAU 05684</strain>
    </source>
</reference>
<gene>
    <name evidence="2" type="ORF">SJ05684_c21760</name>
</gene>
<dbReference type="RefSeq" id="WP_034851038.1">
    <property type="nucleotide sequence ID" value="NZ_AJQT01000008.1"/>
</dbReference>
<evidence type="ECO:0000313" key="2">
    <source>
        <dbReference type="EMBL" id="ASY63617.1"/>
    </source>
</evidence>
<dbReference type="KEGG" id="esj:SJ05684_c21760"/>
<dbReference type="STRING" id="716928.GCA_000261485_00310"/>
<dbReference type="OrthoDB" id="8351952at2"/>
<accession>A0A249PD26</accession>
<feature type="region of interest" description="Disordered" evidence="1">
    <location>
        <begin position="1"/>
        <end position="24"/>
    </location>
</feature>
<proteinExistence type="predicted"/>
<dbReference type="Proteomes" id="UP000217211">
    <property type="component" value="Chromosome"/>
</dbReference>
<organism evidence="2 3">
    <name type="scientific">Sinorhizobium sojae CCBAU 05684</name>
    <dbReference type="NCBI Taxonomy" id="716928"/>
    <lineage>
        <taxon>Bacteria</taxon>
        <taxon>Pseudomonadati</taxon>
        <taxon>Pseudomonadota</taxon>
        <taxon>Alphaproteobacteria</taxon>
        <taxon>Hyphomicrobiales</taxon>
        <taxon>Rhizobiaceae</taxon>
        <taxon>Sinorhizobium/Ensifer group</taxon>
        <taxon>Sinorhizobium</taxon>
    </lineage>
</organism>
<keyword evidence="3" id="KW-1185">Reference proteome</keyword>
<dbReference type="EMBL" id="CP023067">
    <property type="protein sequence ID" value="ASY63617.1"/>
    <property type="molecule type" value="Genomic_DNA"/>
</dbReference>
<evidence type="ECO:0000256" key="1">
    <source>
        <dbReference type="SAM" id="MobiDB-lite"/>
    </source>
</evidence>
<protein>
    <submittedName>
        <fullName evidence="2">Phage tail fiber protein</fullName>
    </submittedName>
</protein>